<comment type="caution">
    <text evidence="2">The sequence shown here is derived from an EMBL/GenBank/DDBJ whole genome shotgun (WGS) entry which is preliminary data.</text>
</comment>
<sequence length="219" mass="23913">MPIDRSIDTLLGEAQLAIDNALNNPQILKYLSDFGYTSAKIQQGKKLYTVAAAAQLTQQAEAGGQISATTEVNDAWETAKKSYSRMMKIARVAFKRNSGIATQLDLNGTRKKSLFGWLAQANQFYQNALGNQAVLAGLKEFGITEQKLRAGLAELAVIEKANLVQEKEKGEAQAATQKRDKALDELQDWLSDYLAIAKVALEDDPQLLEGLGVLQRSPA</sequence>
<keyword evidence="1" id="KW-0175">Coiled coil</keyword>
<protein>
    <submittedName>
        <fullName evidence="2">Uncharacterized protein</fullName>
    </submittedName>
</protein>
<feature type="coiled-coil region" evidence="1">
    <location>
        <begin position="165"/>
        <end position="192"/>
    </location>
</feature>
<evidence type="ECO:0000313" key="3">
    <source>
        <dbReference type="Proteomes" id="UP000249354"/>
    </source>
</evidence>
<dbReference type="EMBL" id="QBMC01000175">
    <property type="protein sequence ID" value="PZO11623.1"/>
    <property type="molecule type" value="Genomic_DNA"/>
</dbReference>
<evidence type="ECO:0000313" key="2">
    <source>
        <dbReference type="EMBL" id="PZO11623.1"/>
    </source>
</evidence>
<proteinExistence type="predicted"/>
<gene>
    <name evidence="2" type="ORF">DCF25_19005</name>
</gene>
<name>A0A2W4TS74_9CYAN</name>
<reference evidence="3" key="1">
    <citation type="submission" date="2018-04" db="EMBL/GenBank/DDBJ databases">
        <authorList>
            <person name="Cornet L."/>
        </authorList>
    </citation>
    <scope>NUCLEOTIDE SEQUENCE [LARGE SCALE GENOMIC DNA]</scope>
</reference>
<organism evidence="2 3">
    <name type="scientific">Leptolyngbya foveolarum</name>
    <dbReference type="NCBI Taxonomy" id="47253"/>
    <lineage>
        <taxon>Bacteria</taxon>
        <taxon>Bacillati</taxon>
        <taxon>Cyanobacteriota</taxon>
        <taxon>Cyanophyceae</taxon>
        <taxon>Leptolyngbyales</taxon>
        <taxon>Leptolyngbyaceae</taxon>
        <taxon>Leptolyngbya group</taxon>
        <taxon>Leptolyngbya</taxon>
    </lineage>
</organism>
<reference evidence="2 3" key="2">
    <citation type="submission" date="2018-06" db="EMBL/GenBank/DDBJ databases">
        <title>Metagenomic assembly of (sub)arctic Cyanobacteria and their associated microbiome from non-axenic cultures.</title>
        <authorList>
            <person name="Baurain D."/>
        </authorList>
    </citation>
    <scope>NUCLEOTIDE SEQUENCE [LARGE SCALE GENOMIC DNA]</scope>
    <source>
        <strain evidence="2">ULC129bin1</strain>
    </source>
</reference>
<evidence type="ECO:0000256" key="1">
    <source>
        <dbReference type="SAM" id="Coils"/>
    </source>
</evidence>
<dbReference type="AlphaFoldDB" id="A0A2W4TS74"/>
<accession>A0A2W4TS74</accession>
<dbReference type="Proteomes" id="UP000249354">
    <property type="component" value="Unassembled WGS sequence"/>
</dbReference>